<gene>
    <name evidence="1" type="ORF">ASZ90_012670</name>
</gene>
<organism evidence="1">
    <name type="scientific">hydrocarbon metagenome</name>
    <dbReference type="NCBI Taxonomy" id="938273"/>
    <lineage>
        <taxon>unclassified sequences</taxon>
        <taxon>metagenomes</taxon>
        <taxon>ecological metagenomes</taxon>
    </lineage>
</organism>
<comment type="caution">
    <text evidence="1">The sequence shown here is derived from an EMBL/GenBank/DDBJ whole genome shotgun (WGS) entry which is preliminary data.</text>
</comment>
<name>A0A0W8FA02_9ZZZZ</name>
<dbReference type="AlphaFoldDB" id="A0A0W8FA02"/>
<accession>A0A0W8FA02</accession>
<proteinExistence type="predicted"/>
<protein>
    <submittedName>
        <fullName evidence="1">Uncharacterized protein</fullName>
    </submittedName>
</protein>
<dbReference type="EMBL" id="LNQE01001428">
    <property type="protein sequence ID" value="KUG17633.1"/>
    <property type="molecule type" value="Genomic_DNA"/>
</dbReference>
<sequence length="98" mass="11030">MICKRCGRCCLHLDIFVVNPRSILPDGNMNKNDPEAMIHKPAGQMCPHFANKSGPEEKIATCTIHHLPCYRDTPCEKFEQIGPEDSLCLLSSYLDGRK</sequence>
<reference evidence="1" key="1">
    <citation type="journal article" date="2015" name="Proc. Natl. Acad. Sci. U.S.A.">
        <title>Networks of energetic and metabolic interactions define dynamics in microbial communities.</title>
        <authorList>
            <person name="Embree M."/>
            <person name="Liu J.K."/>
            <person name="Al-Bassam M.M."/>
            <person name="Zengler K."/>
        </authorList>
    </citation>
    <scope>NUCLEOTIDE SEQUENCE</scope>
</reference>
<evidence type="ECO:0000313" key="1">
    <source>
        <dbReference type="EMBL" id="KUG17633.1"/>
    </source>
</evidence>